<comment type="subcellular location">
    <subcellularLocation>
        <location evidence="1">Cytoplasm</location>
    </subcellularLocation>
</comment>
<evidence type="ECO:0000256" key="2">
    <source>
        <dbReference type="ARBA" id="ARBA00022448"/>
    </source>
</evidence>
<gene>
    <name evidence="13" type="ORF">I583_01334</name>
    <name evidence="12" type="ORF">UAW_01079</name>
</gene>
<dbReference type="Proteomes" id="UP000014197">
    <property type="component" value="Unassembled WGS sequence"/>
</dbReference>
<dbReference type="InterPro" id="IPR051351">
    <property type="entry name" value="Ascorbate-PTS_EIIA_comp"/>
</dbReference>
<name>R2QTG6_9ENTE</name>
<proteinExistence type="predicted"/>
<dbReference type="PANTHER" id="PTHR36203">
    <property type="entry name" value="ASCORBATE-SPECIFIC PTS SYSTEM EIIA COMPONENT"/>
    <property type="match status" value="1"/>
</dbReference>
<keyword evidence="4" id="KW-0597">Phosphoprotein</keyword>
<evidence type="ECO:0000313" key="14">
    <source>
        <dbReference type="Proteomes" id="UP000013858"/>
    </source>
</evidence>
<dbReference type="eggNOG" id="COG1762">
    <property type="taxonomic scope" value="Bacteria"/>
</dbReference>
<protein>
    <recommendedName>
        <fullName evidence="9">Ascorbate-specific PTS system EIIA component</fullName>
    </recommendedName>
    <alternativeName>
        <fullName evidence="10">Ascorbate-specific phosphotransferase enzyme IIA component</fullName>
    </alternativeName>
</protein>
<dbReference type="InterPro" id="IPR016152">
    <property type="entry name" value="PTrfase/Anion_transptr"/>
</dbReference>
<evidence type="ECO:0000313" key="12">
    <source>
        <dbReference type="EMBL" id="EOH98483.1"/>
    </source>
</evidence>
<dbReference type="SUPFAM" id="SSF55804">
    <property type="entry name" value="Phoshotransferase/anion transport protein"/>
    <property type="match status" value="1"/>
</dbReference>
<dbReference type="PATRIC" id="fig|1158608.3.peg.1054"/>
<dbReference type="PANTHER" id="PTHR36203:SF1">
    <property type="entry name" value="ASCORBATE-SPECIFIC PTS SYSTEM EIIA COMPONENT"/>
    <property type="match status" value="1"/>
</dbReference>
<keyword evidence="2" id="KW-0813">Transport</keyword>
<evidence type="ECO:0000256" key="7">
    <source>
        <dbReference type="ARBA" id="ARBA00022777"/>
    </source>
</evidence>
<evidence type="ECO:0000256" key="5">
    <source>
        <dbReference type="ARBA" id="ARBA00022679"/>
    </source>
</evidence>
<comment type="caution">
    <text evidence="12">The sequence shown here is derived from an EMBL/GenBank/DDBJ whole genome shotgun (WGS) entry which is preliminary data.</text>
</comment>
<dbReference type="EMBL" id="ASVY01000002">
    <property type="protein sequence ID" value="EOT62334.1"/>
    <property type="molecule type" value="Genomic_DNA"/>
</dbReference>
<keyword evidence="15" id="KW-1185">Reference proteome</keyword>
<dbReference type="OrthoDB" id="369398at2"/>
<evidence type="ECO:0000256" key="6">
    <source>
        <dbReference type="ARBA" id="ARBA00022683"/>
    </source>
</evidence>
<accession>R2QTG6</accession>
<keyword evidence="5" id="KW-0808">Transferase</keyword>
<keyword evidence="6" id="KW-0598">Phosphotransferase system</keyword>
<dbReference type="RefSeq" id="WP_010761287.1">
    <property type="nucleotide sequence ID" value="NZ_KB946315.1"/>
</dbReference>
<sequence length="148" mass="16666">MLSEMIKEEFIQLELEVTDWEEAIRKSAEPLLIGGKITSEYIEKIIETTQKIGPYIVITKNVALPHAPTQYGALDLAMGITTLKTPVKSGNKTNDPVKYLFCMSAKDSETHLESMAELVNLLSDQTFYHVLDTAKKPMDILDYIIESE</sequence>
<dbReference type="Gene3D" id="3.40.930.10">
    <property type="entry name" value="Mannitol-specific EII, Chain A"/>
    <property type="match status" value="1"/>
</dbReference>
<dbReference type="STRING" id="155618.RV06_GL001166"/>
<keyword evidence="7" id="KW-0418">Kinase</keyword>
<dbReference type="AlphaFoldDB" id="R2QTG6"/>
<dbReference type="Pfam" id="PF00359">
    <property type="entry name" value="PTS_EIIA_2"/>
    <property type="match status" value="1"/>
</dbReference>
<dbReference type="PROSITE" id="PS51094">
    <property type="entry name" value="PTS_EIIA_TYPE_2"/>
    <property type="match status" value="1"/>
</dbReference>
<evidence type="ECO:0000256" key="10">
    <source>
        <dbReference type="ARBA" id="ARBA00042072"/>
    </source>
</evidence>
<evidence type="ECO:0000256" key="3">
    <source>
        <dbReference type="ARBA" id="ARBA00022490"/>
    </source>
</evidence>
<evidence type="ECO:0000256" key="9">
    <source>
        <dbReference type="ARBA" id="ARBA00041175"/>
    </source>
</evidence>
<evidence type="ECO:0000256" key="8">
    <source>
        <dbReference type="ARBA" id="ARBA00037387"/>
    </source>
</evidence>
<dbReference type="InterPro" id="IPR002178">
    <property type="entry name" value="PTS_EIIA_type-2_dom"/>
</dbReference>
<feature type="domain" description="PTS EIIA type-2" evidence="11">
    <location>
        <begin position="4"/>
        <end position="147"/>
    </location>
</feature>
<evidence type="ECO:0000256" key="4">
    <source>
        <dbReference type="ARBA" id="ARBA00022553"/>
    </source>
</evidence>
<dbReference type="EMBL" id="AJAR01000012">
    <property type="protein sequence ID" value="EOH98483.1"/>
    <property type="molecule type" value="Genomic_DNA"/>
</dbReference>
<comment type="function">
    <text evidence="8">The phosphoenolpyruvate-dependent sugar phosphotransferase system (sugar PTS), a major carbohydrate active transport system, catalyzes the phosphorylation of incoming sugar substrates concomitantly with their translocation across the cell membrane. The enzyme II UlaABC PTS system is involved in ascorbate transport.</text>
</comment>
<dbReference type="GO" id="GO:0016301">
    <property type="term" value="F:kinase activity"/>
    <property type="evidence" value="ECO:0007669"/>
    <property type="project" value="UniProtKB-KW"/>
</dbReference>
<dbReference type="GO" id="GO:0005737">
    <property type="term" value="C:cytoplasm"/>
    <property type="evidence" value="ECO:0007669"/>
    <property type="project" value="UniProtKB-SubCell"/>
</dbReference>
<evidence type="ECO:0000313" key="15">
    <source>
        <dbReference type="Proteomes" id="UP000014197"/>
    </source>
</evidence>
<dbReference type="CDD" id="cd00211">
    <property type="entry name" value="PTS_IIA_fru"/>
    <property type="match status" value="1"/>
</dbReference>
<reference evidence="13 15" key="2">
    <citation type="submission" date="2013-03" db="EMBL/GenBank/DDBJ databases">
        <title>The Genome Sequence of Enterococcus haemoperoxidus BAA-382 (PacBio/Illumina hybrid assembly).</title>
        <authorList>
            <consortium name="The Broad Institute Genomics Platform"/>
            <consortium name="The Broad Institute Genome Sequencing Center for Infectious Disease"/>
            <person name="Earl A."/>
            <person name="Russ C."/>
            <person name="Gilmore M."/>
            <person name="Surin D."/>
            <person name="Walker B."/>
            <person name="Young S."/>
            <person name="Zeng Q."/>
            <person name="Gargeya S."/>
            <person name="Fitzgerald M."/>
            <person name="Haas B."/>
            <person name="Abouelleil A."/>
            <person name="Allen A.W."/>
            <person name="Alvarado L."/>
            <person name="Arachchi H.M."/>
            <person name="Berlin A.M."/>
            <person name="Chapman S.B."/>
            <person name="Gainer-Dewar J."/>
            <person name="Goldberg J."/>
            <person name="Griggs A."/>
            <person name="Gujja S."/>
            <person name="Hansen M."/>
            <person name="Howarth C."/>
            <person name="Imamovic A."/>
            <person name="Ireland A."/>
            <person name="Larimer J."/>
            <person name="McCowan C."/>
            <person name="Murphy C."/>
            <person name="Pearson M."/>
            <person name="Poon T.W."/>
            <person name="Priest M."/>
            <person name="Roberts A."/>
            <person name="Saif S."/>
            <person name="Shea T."/>
            <person name="Sisk P."/>
            <person name="Sykes S."/>
            <person name="Wortman J."/>
            <person name="Nusbaum C."/>
            <person name="Birren B."/>
        </authorList>
    </citation>
    <scope>NUCLEOTIDE SEQUENCE [LARGE SCALE GENOMIC DNA]</scope>
    <source>
        <strain evidence="13 15">ATCC BAA-382</strain>
    </source>
</reference>
<evidence type="ECO:0000313" key="13">
    <source>
        <dbReference type="EMBL" id="EOT62334.1"/>
    </source>
</evidence>
<organism evidence="12 14">
    <name type="scientific">Enterococcus haemoperoxidus ATCC BAA-382</name>
    <dbReference type="NCBI Taxonomy" id="1158608"/>
    <lineage>
        <taxon>Bacteria</taxon>
        <taxon>Bacillati</taxon>
        <taxon>Bacillota</taxon>
        <taxon>Bacilli</taxon>
        <taxon>Lactobacillales</taxon>
        <taxon>Enterococcaceae</taxon>
        <taxon>Enterococcus</taxon>
    </lineage>
</organism>
<dbReference type="Proteomes" id="UP000013858">
    <property type="component" value="Unassembled WGS sequence"/>
</dbReference>
<evidence type="ECO:0000256" key="1">
    <source>
        <dbReference type="ARBA" id="ARBA00004496"/>
    </source>
</evidence>
<keyword evidence="3" id="KW-0963">Cytoplasm</keyword>
<evidence type="ECO:0000259" key="11">
    <source>
        <dbReference type="PROSITE" id="PS51094"/>
    </source>
</evidence>
<dbReference type="GO" id="GO:0009401">
    <property type="term" value="P:phosphoenolpyruvate-dependent sugar phosphotransferase system"/>
    <property type="evidence" value="ECO:0007669"/>
    <property type="project" value="UniProtKB-KW"/>
</dbReference>
<reference evidence="12 14" key="1">
    <citation type="submission" date="2013-02" db="EMBL/GenBank/DDBJ databases">
        <title>The Genome Sequence of Enterococcus haemoperoxidus BAA-382.</title>
        <authorList>
            <consortium name="The Broad Institute Genome Sequencing Platform"/>
            <consortium name="The Broad Institute Genome Sequencing Center for Infectious Disease"/>
            <person name="Earl A.M."/>
            <person name="Gilmore M.S."/>
            <person name="Lebreton F."/>
            <person name="Walker B."/>
            <person name="Young S.K."/>
            <person name="Zeng Q."/>
            <person name="Gargeya S."/>
            <person name="Fitzgerald M."/>
            <person name="Haas B."/>
            <person name="Abouelleil A."/>
            <person name="Alvarado L."/>
            <person name="Arachchi H.M."/>
            <person name="Berlin A.M."/>
            <person name="Chapman S.B."/>
            <person name="Dewar J."/>
            <person name="Goldberg J."/>
            <person name="Griggs A."/>
            <person name="Gujja S."/>
            <person name="Hansen M."/>
            <person name="Howarth C."/>
            <person name="Imamovic A."/>
            <person name="Larimer J."/>
            <person name="McCowan C."/>
            <person name="Murphy C."/>
            <person name="Neiman D."/>
            <person name="Pearson M."/>
            <person name="Priest M."/>
            <person name="Roberts A."/>
            <person name="Saif S."/>
            <person name="Shea T."/>
            <person name="Sisk P."/>
            <person name="Sykes S."/>
            <person name="Wortman J."/>
            <person name="Nusbaum C."/>
            <person name="Birren B."/>
        </authorList>
    </citation>
    <scope>NUCLEOTIDE SEQUENCE [LARGE SCALE GENOMIC DNA]</scope>
    <source>
        <strain evidence="12 14">ATCC BAA-382</strain>
    </source>
</reference>